<keyword evidence="1" id="KW-0472">Membrane</keyword>
<feature type="transmembrane region" description="Helical" evidence="1">
    <location>
        <begin position="96"/>
        <end position="116"/>
    </location>
</feature>
<name>A0A645A020_9ZZZZ</name>
<comment type="caution">
    <text evidence="2">The sequence shown here is derived from an EMBL/GenBank/DDBJ whole genome shotgun (WGS) entry which is preliminary data.</text>
</comment>
<keyword evidence="1" id="KW-1133">Transmembrane helix</keyword>
<evidence type="ECO:0000313" key="2">
    <source>
        <dbReference type="EMBL" id="MPM46058.1"/>
    </source>
</evidence>
<dbReference type="InterPro" id="IPR019629">
    <property type="entry name" value="Uncharacterised_HI1736/YgjV"/>
</dbReference>
<feature type="transmembrane region" description="Helical" evidence="1">
    <location>
        <begin position="40"/>
        <end position="60"/>
    </location>
</feature>
<sequence>MRNLIIGNILSFIAAVFLGISCYAKDRKKIFTYQLVNCATYTVASYFFGTYAAITTLIFCCIRSILIMKDRYTSTAAYILVIAVIAFGIMANNRGIVGLLPVIASVVYNLCCYYITDPHLTRYSILINELIWVTYAFIIKDFSTGISDTIIIIVDITAIIHYHNKLSTENIL</sequence>
<organism evidence="2">
    <name type="scientific">bioreactor metagenome</name>
    <dbReference type="NCBI Taxonomy" id="1076179"/>
    <lineage>
        <taxon>unclassified sequences</taxon>
        <taxon>metagenomes</taxon>
        <taxon>ecological metagenomes</taxon>
    </lineage>
</organism>
<reference evidence="2" key="1">
    <citation type="submission" date="2019-08" db="EMBL/GenBank/DDBJ databases">
        <authorList>
            <person name="Kucharzyk K."/>
            <person name="Murdoch R.W."/>
            <person name="Higgins S."/>
            <person name="Loffler F."/>
        </authorList>
    </citation>
    <scope>NUCLEOTIDE SEQUENCE</scope>
</reference>
<dbReference type="Pfam" id="PF10688">
    <property type="entry name" value="Imp-YgjV"/>
    <property type="match status" value="1"/>
</dbReference>
<evidence type="ECO:0008006" key="3">
    <source>
        <dbReference type="Google" id="ProtNLM"/>
    </source>
</evidence>
<dbReference type="EMBL" id="VSSQ01011124">
    <property type="protein sequence ID" value="MPM46058.1"/>
    <property type="molecule type" value="Genomic_DNA"/>
</dbReference>
<keyword evidence="1" id="KW-0812">Transmembrane</keyword>
<evidence type="ECO:0000256" key="1">
    <source>
        <dbReference type="SAM" id="Phobius"/>
    </source>
</evidence>
<protein>
    <recommendedName>
        <fullName evidence="3">Inner membrane protein</fullName>
    </recommendedName>
</protein>
<gene>
    <name evidence="2" type="ORF">SDC9_92752</name>
</gene>
<proteinExistence type="predicted"/>
<accession>A0A645A020</accession>
<dbReference type="PROSITE" id="PS51257">
    <property type="entry name" value="PROKAR_LIPOPROTEIN"/>
    <property type="match status" value="1"/>
</dbReference>
<feature type="transmembrane region" description="Helical" evidence="1">
    <location>
        <begin position="72"/>
        <end position="90"/>
    </location>
</feature>
<dbReference type="AlphaFoldDB" id="A0A645A020"/>